<feature type="domain" description="Glycoside hydrolase family 3 N-terminal" evidence="12">
    <location>
        <begin position="21"/>
        <end position="307"/>
    </location>
</feature>
<feature type="binding site" evidence="11">
    <location>
        <position position="77"/>
    </location>
    <ligand>
        <name>substrate</name>
    </ligand>
</feature>
<dbReference type="Gene3D" id="3.20.20.300">
    <property type="entry name" value="Glycoside hydrolase, family 3, N-terminal domain"/>
    <property type="match status" value="1"/>
</dbReference>
<keyword evidence="7 11" id="KW-0326">Glycosidase</keyword>
<evidence type="ECO:0000256" key="6">
    <source>
        <dbReference type="ARBA" id="ARBA00022984"/>
    </source>
</evidence>
<reference evidence="13" key="1">
    <citation type="submission" date="2023-07" db="EMBL/GenBank/DDBJ databases">
        <title>Genome content predicts the carbon catabolic preferences of heterotrophic bacteria.</title>
        <authorList>
            <person name="Gralka M."/>
        </authorList>
    </citation>
    <scope>NUCLEOTIDE SEQUENCE</scope>
    <source>
        <strain evidence="13">I3M17_2</strain>
    </source>
</reference>
<dbReference type="GO" id="GO:0009254">
    <property type="term" value="P:peptidoglycan turnover"/>
    <property type="evidence" value="ECO:0007669"/>
    <property type="project" value="UniProtKB-UniRule"/>
</dbReference>
<dbReference type="GO" id="GO:0008360">
    <property type="term" value="P:regulation of cell shape"/>
    <property type="evidence" value="ECO:0007669"/>
    <property type="project" value="UniProtKB-KW"/>
</dbReference>
<dbReference type="EC" id="3.2.1.52" evidence="11"/>
<comment type="pathway">
    <text evidence="10 11">Cell wall biogenesis; peptidoglycan recycling.</text>
</comment>
<dbReference type="PANTHER" id="PTHR30480">
    <property type="entry name" value="BETA-HEXOSAMINIDASE-RELATED"/>
    <property type="match status" value="1"/>
</dbReference>
<feature type="binding site" evidence="11">
    <location>
        <begin position="173"/>
        <end position="174"/>
    </location>
    <ligand>
        <name>substrate</name>
    </ligand>
</feature>
<dbReference type="InterPro" id="IPR050226">
    <property type="entry name" value="NagZ_Beta-hexosaminidase"/>
</dbReference>
<feature type="binding site" evidence="11">
    <location>
        <position position="143"/>
    </location>
    <ligand>
        <name>substrate</name>
    </ligand>
</feature>
<comment type="caution">
    <text evidence="13">The sequence shown here is derived from an EMBL/GenBank/DDBJ whole genome shotgun (WGS) entry which is preliminary data.</text>
</comment>
<dbReference type="GO" id="GO:0004563">
    <property type="term" value="F:beta-N-acetylhexosaminidase activity"/>
    <property type="evidence" value="ECO:0007669"/>
    <property type="project" value="UniProtKB-UniRule"/>
</dbReference>
<keyword evidence="2 11" id="KW-0963">Cytoplasm</keyword>
<organism evidence="13 14">
    <name type="scientific">Saccharophagus degradans</name>
    <dbReference type="NCBI Taxonomy" id="86304"/>
    <lineage>
        <taxon>Bacteria</taxon>
        <taxon>Pseudomonadati</taxon>
        <taxon>Pseudomonadota</taxon>
        <taxon>Gammaproteobacteria</taxon>
        <taxon>Cellvibrionales</taxon>
        <taxon>Cellvibrionaceae</taxon>
        <taxon>Saccharophagus</taxon>
    </lineage>
</organism>
<dbReference type="PANTHER" id="PTHR30480:SF13">
    <property type="entry name" value="BETA-HEXOSAMINIDASE"/>
    <property type="match status" value="1"/>
</dbReference>
<dbReference type="GO" id="GO:0071555">
    <property type="term" value="P:cell wall organization"/>
    <property type="evidence" value="ECO:0007669"/>
    <property type="project" value="UniProtKB-KW"/>
</dbReference>
<keyword evidence="3 11" id="KW-0132">Cell division</keyword>
<protein>
    <recommendedName>
        <fullName evidence="11">Beta-hexosaminidase</fullName>
        <ecNumber evidence="11">3.2.1.52</ecNumber>
    </recommendedName>
    <alternativeName>
        <fullName evidence="11">Beta-N-acetylhexosaminidase</fullName>
    </alternativeName>
    <alternativeName>
        <fullName evidence="11">N-acetyl-beta-glucosaminidase</fullName>
    </alternativeName>
</protein>
<dbReference type="InterPro" id="IPR036962">
    <property type="entry name" value="Glyco_hydro_3_N_sf"/>
</dbReference>
<dbReference type="SUPFAM" id="SSF51445">
    <property type="entry name" value="(Trans)glycosidases"/>
    <property type="match status" value="1"/>
</dbReference>
<dbReference type="InterPro" id="IPR001764">
    <property type="entry name" value="Glyco_hydro_3_N"/>
</dbReference>
<comment type="function">
    <text evidence="11">Plays a role in peptidoglycan recycling by cleaving the terminal beta-1,4-linked N-acetylglucosamine (GlcNAc) from peptide-linked peptidoglycan fragments, giving rise to free GlcNAc, anhydro-N-acetylmuramic acid and anhydro-N-acetylmuramic acid-linked peptides.</text>
</comment>
<keyword evidence="6 11" id="KW-0573">Peptidoglycan synthesis</keyword>
<dbReference type="FunFam" id="3.20.20.300:FF:000001">
    <property type="entry name" value="Beta-hexosaminidase"/>
    <property type="match status" value="1"/>
</dbReference>
<evidence type="ECO:0000256" key="2">
    <source>
        <dbReference type="ARBA" id="ARBA00022490"/>
    </source>
</evidence>
<dbReference type="InterPro" id="IPR022956">
    <property type="entry name" value="Beta_hexosaminidase_bac"/>
</dbReference>
<dbReference type="HAMAP" id="MF_00364">
    <property type="entry name" value="NagZ"/>
    <property type="match status" value="1"/>
</dbReference>
<dbReference type="InterPro" id="IPR019800">
    <property type="entry name" value="Glyco_hydro_3_AS"/>
</dbReference>
<dbReference type="EMBL" id="JAUOPB010000013">
    <property type="protein sequence ID" value="MDO6424133.1"/>
    <property type="molecule type" value="Genomic_DNA"/>
</dbReference>
<keyword evidence="4 11" id="KW-0378">Hydrolase</keyword>
<dbReference type="Pfam" id="PF00933">
    <property type="entry name" value="Glyco_hydro_3"/>
    <property type="match status" value="1"/>
</dbReference>
<evidence type="ECO:0000256" key="3">
    <source>
        <dbReference type="ARBA" id="ARBA00022618"/>
    </source>
</evidence>
<dbReference type="GO" id="GO:0009252">
    <property type="term" value="P:peptidoglycan biosynthetic process"/>
    <property type="evidence" value="ECO:0007669"/>
    <property type="project" value="UniProtKB-KW"/>
</dbReference>
<name>A0AAW7XBL5_9GAMM</name>
<dbReference type="InterPro" id="IPR017853">
    <property type="entry name" value="GH"/>
</dbReference>
<evidence type="ECO:0000256" key="4">
    <source>
        <dbReference type="ARBA" id="ARBA00022801"/>
    </source>
</evidence>
<keyword evidence="5 11" id="KW-0133">Cell shape</keyword>
<dbReference type="AlphaFoldDB" id="A0AAW7XBL5"/>
<gene>
    <name evidence="11 13" type="primary">nagZ</name>
    <name evidence="13" type="ORF">Q4521_16730</name>
</gene>
<comment type="similarity">
    <text evidence="11">Belongs to the glycosyl hydrolase 3 family. NagZ subfamily.</text>
</comment>
<feature type="binding site" evidence="11">
    <location>
        <position position="69"/>
    </location>
    <ligand>
        <name>substrate</name>
    </ligand>
</feature>
<keyword evidence="9 11" id="KW-0961">Cell wall biogenesis/degradation</keyword>
<comment type="catalytic activity">
    <reaction evidence="1 11">
        <text>Hydrolysis of terminal non-reducing N-acetyl-D-hexosamine residues in N-acetyl-beta-D-hexosaminides.</text>
        <dbReference type="EC" id="3.2.1.52"/>
    </reaction>
</comment>
<evidence type="ECO:0000256" key="10">
    <source>
        <dbReference type="ARBA" id="ARBA00037880"/>
    </source>
</evidence>
<evidence type="ECO:0000256" key="1">
    <source>
        <dbReference type="ARBA" id="ARBA00001231"/>
    </source>
</evidence>
<dbReference type="GO" id="GO:0005975">
    <property type="term" value="P:carbohydrate metabolic process"/>
    <property type="evidence" value="ECO:0007669"/>
    <property type="project" value="InterPro"/>
</dbReference>
<feature type="active site" description="Nucleophile" evidence="11">
    <location>
        <position position="256"/>
    </location>
</feature>
<dbReference type="GO" id="GO:0005737">
    <property type="term" value="C:cytoplasm"/>
    <property type="evidence" value="ECO:0007669"/>
    <property type="project" value="UniProtKB-SubCell"/>
</dbReference>
<sequence>MLETNNQLLGPVIADIAGQTLSDEDIALIKNPLIGGLILFTRNYSTPSQLDELVKQIRSVRADIILAVDHEGGRVQRFREGFTRIPAMQVFASAYKARAELTLALACNTGWLMASELRAYDIDISFAPVLDVDDSFSSIIGDRAFSSDPKAVTALAGAFIDGMQQAGMACTGKHFPGHGSVRADSHLELPVDYRSLEAVERLDLIPFAKLQNKLDAVMPAHILFPEVDDQPVGFSSVWLQKILRDKMAYDGVIFSDDLTMEGAAVAGSFGERAIKAMSAGCDTLLVCNNREATLEVIQALADNGNYSTSIRLTRMRGKAGAQPINDLHNNKRWQETKAALLALV</sequence>
<evidence type="ECO:0000256" key="9">
    <source>
        <dbReference type="ARBA" id="ARBA00023316"/>
    </source>
</evidence>
<feature type="active site" description="Proton donor/acceptor" evidence="11">
    <location>
        <position position="186"/>
    </location>
</feature>
<evidence type="ECO:0000313" key="13">
    <source>
        <dbReference type="EMBL" id="MDO6424133.1"/>
    </source>
</evidence>
<dbReference type="Proteomes" id="UP001169760">
    <property type="component" value="Unassembled WGS sequence"/>
</dbReference>
<proteinExistence type="inferred from homology"/>
<evidence type="ECO:0000256" key="5">
    <source>
        <dbReference type="ARBA" id="ARBA00022960"/>
    </source>
</evidence>
<evidence type="ECO:0000256" key="7">
    <source>
        <dbReference type="ARBA" id="ARBA00023295"/>
    </source>
</evidence>
<accession>A0AAW7XBL5</accession>
<keyword evidence="8 11" id="KW-0131">Cell cycle</keyword>
<evidence type="ECO:0000256" key="11">
    <source>
        <dbReference type="HAMAP-Rule" id="MF_00364"/>
    </source>
</evidence>
<evidence type="ECO:0000256" key="8">
    <source>
        <dbReference type="ARBA" id="ARBA00023306"/>
    </source>
</evidence>
<dbReference type="NCBIfam" id="NF003740">
    <property type="entry name" value="PRK05337.1"/>
    <property type="match status" value="1"/>
</dbReference>
<evidence type="ECO:0000259" key="12">
    <source>
        <dbReference type="Pfam" id="PF00933"/>
    </source>
</evidence>
<feature type="site" description="Important for catalytic activity" evidence="11">
    <location>
        <position position="184"/>
    </location>
</feature>
<dbReference type="PROSITE" id="PS00775">
    <property type="entry name" value="GLYCOSYL_HYDROL_F3"/>
    <property type="match status" value="1"/>
</dbReference>
<dbReference type="RefSeq" id="WP_303493575.1">
    <property type="nucleotide sequence ID" value="NZ_JAUOPB010000013.1"/>
</dbReference>
<dbReference type="GO" id="GO:0051301">
    <property type="term" value="P:cell division"/>
    <property type="evidence" value="ECO:0007669"/>
    <property type="project" value="UniProtKB-KW"/>
</dbReference>
<comment type="subcellular location">
    <subcellularLocation>
        <location evidence="11">Cytoplasm</location>
    </subcellularLocation>
</comment>
<evidence type="ECO:0000313" key="14">
    <source>
        <dbReference type="Proteomes" id="UP001169760"/>
    </source>
</evidence>